<dbReference type="EMBL" id="JAWIIJ010000013">
    <property type="protein sequence ID" value="MDV2080375.1"/>
    <property type="molecule type" value="Genomic_DNA"/>
</dbReference>
<dbReference type="RefSeq" id="WP_316974790.1">
    <property type="nucleotide sequence ID" value="NZ_JAWIIJ010000013.1"/>
</dbReference>
<evidence type="ECO:0000313" key="2">
    <source>
        <dbReference type="Proteomes" id="UP001269819"/>
    </source>
</evidence>
<sequence length="211" mass="23224">MPKMIHDHTQIGTADVQLMAQFGVPAAFVRILLRDAGLPIPNHLASSDADTSPGLLPDEEAILREGGASGLGAGVTDTSAKQRMMALDLMNECKALVDQSYGLYEVAKRLQLSSEAVRACVSGEAPDLYAFQLDSDGPWLFPRWQFYELGRIPGLGHLLSAAGESVNPLVVSRFMWMQSIDLENDNEIFSPREWLIKGFELESVLMLVRDF</sequence>
<organism evidence="1 2">
    <name type="scientific">Marinobacter xestospongiae</name>
    <dbReference type="NCBI Taxonomy" id="994319"/>
    <lineage>
        <taxon>Bacteria</taxon>
        <taxon>Pseudomonadati</taxon>
        <taxon>Pseudomonadota</taxon>
        <taxon>Gammaproteobacteria</taxon>
        <taxon>Pseudomonadales</taxon>
        <taxon>Marinobacteraceae</taxon>
        <taxon>Marinobacter</taxon>
    </lineage>
</organism>
<dbReference type="Proteomes" id="UP001269819">
    <property type="component" value="Unassembled WGS sequence"/>
</dbReference>
<gene>
    <name evidence="1" type="ORF">RYS15_16935</name>
</gene>
<comment type="caution">
    <text evidence="1">The sequence shown here is derived from an EMBL/GenBank/DDBJ whole genome shotgun (WGS) entry which is preliminary data.</text>
</comment>
<reference evidence="1 2" key="1">
    <citation type="submission" date="2023-10" db="EMBL/GenBank/DDBJ databases">
        <title>Characteristics and mechanism of a salt-tolerant marine origin heterotrophic nitrifying- aerobic denitrifying bacteria Marinobacter xestospongiae HN1.</title>
        <authorList>
            <person name="Qi R."/>
        </authorList>
    </citation>
    <scope>NUCLEOTIDE SEQUENCE [LARGE SCALE GENOMIC DNA]</scope>
    <source>
        <strain evidence="1 2">HN1</strain>
    </source>
</reference>
<keyword evidence="2" id="KW-1185">Reference proteome</keyword>
<protein>
    <submittedName>
        <fullName evidence="1">Uncharacterized protein</fullName>
    </submittedName>
</protein>
<name>A0ABU3W213_9GAMM</name>
<evidence type="ECO:0000313" key="1">
    <source>
        <dbReference type="EMBL" id="MDV2080375.1"/>
    </source>
</evidence>
<proteinExistence type="predicted"/>
<accession>A0ABU3W213</accession>